<dbReference type="InterPro" id="IPR052256">
    <property type="entry name" value="E3_ubiquitin-ligase_CHFR"/>
</dbReference>
<dbReference type="AlphaFoldDB" id="A0AAD6J334"/>
<gene>
    <name evidence="9" type="ORF">Dda_3813</name>
</gene>
<dbReference type="Gene3D" id="3.30.40.10">
    <property type="entry name" value="Zinc/RING finger domain, C3HC4 (zinc finger)"/>
    <property type="match status" value="1"/>
</dbReference>
<feature type="compositionally biased region" description="Low complexity" evidence="5">
    <location>
        <begin position="472"/>
        <end position="482"/>
    </location>
</feature>
<dbReference type="PANTHER" id="PTHR16079">
    <property type="entry name" value="UBIQUITIN LIGASE PROTEIN CHFR"/>
    <property type="match status" value="1"/>
</dbReference>
<dbReference type="GO" id="GO:0008270">
    <property type="term" value="F:zinc ion binding"/>
    <property type="evidence" value="ECO:0007669"/>
    <property type="project" value="UniProtKB-KW"/>
</dbReference>
<keyword evidence="6" id="KW-0732">Signal</keyword>
<evidence type="ECO:0000313" key="9">
    <source>
        <dbReference type="EMBL" id="KAJ6261147.1"/>
    </source>
</evidence>
<feature type="domain" description="ZZ-type" evidence="8">
    <location>
        <begin position="588"/>
        <end position="644"/>
    </location>
</feature>
<evidence type="ECO:0000256" key="6">
    <source>
        <dbReference type="SAM" id="SignalP"/>
    </source>
</evidence>
<dbReference type="PROSITE" id="PS50135">
    <property type="entry name" value="ZF_ZZ_2"/>
    <property type="match status" value="1"/>
</dbReference>
<dbReference type="InterPro" id="IPR018957">
    <property type="entry name" value="Znf_C3HC4_RING-type"/>
</dbReference>
<keyword evidence="3" id="KW-0862">Zinc</keyword>
<protein>
    <submittedName>
        <fullName evidence="9">E3 ubiquitin-protein ligase</fullName>
    </submittedName>
</protein>
<comment type="caution">
    <text evidence="9">The sequence shown here is derived from an EMBL/GenBank/DDBJ whole genome shotgun (WGS) entry which is preliminary data.</text>
</comment>
<feature type="signal peptide" evidence="6">
    <location>
        <begin position="1"/>
        <end position="18"/>
    </location>
</feature>
<dbReference type="SUPFAM" id="SSF57850">
    <property type="entry name" value="RING/U-box"/>
    <property type="match status" value="2"/>
</dbReference>
<name>A0AAD6J334_DREDA</name>
<evidence type="ECO:0000313" key="10">
    <source>
        <dbReference type="Proteomes" id="UP001221413"/>
    </source>
</evidence>
<evidence type="ECO:0000259" key="8">
    <source>
        <dbReference type="PROSITE" id="PS50135"/>
    </source>
</evidence>
<dbReference type="InterPro" id="IPR001841">
    <property type="entry name" value="Znf_RING"/>
</dbReference>
<dbReference type="GO" id="GO:0006511">
    <property type="term" value="P:ubiquitin-dependent protein catabolic process"/>
    <property type="evidence" value="ECO:0007669"/>
    <property type="project" value="TreeGrafter"/>
</dbReference>
<feature type="region of interest" description="Disordered" evidence="5">
    <location>
        <begin position="525"/>
        <end position="555"/>
    </location>
</feature>
<dbReference type="SMART" id="SM00184">
    <property type="entry name" value="RING"/>
    <property type="match status" value="1"/>
</dbReference>
<evidence type="ECO:0000256" key="3">
    <source>
        <dbReference type="ARBA" id="ARBA00022833"/>
    </source>
</evidence>
<dbReference type="GO" id="GO:0016567">
    <property type="term" value="P:protein ubiquitination"/>
    <property type="evidence" value="ECO:0007669"/>
    <property type="project" value="TreeGrafter"/>
</dbReference>
<dbReference type="InterPro" id="IPR043145">
    <property type="entry name" value="Znf_ZZ_sf"/>
</dbReference>
<evidence type="ECO:0000256" key="4">
    <source>
        <dbReference type="PROSITE-ProRule" id="PRU00228"/>
    </source>
</evidence>
<dbReference type="PANTHER" id="PTHR16079:SF4">
    <property type="entry name" value="E3 UBIQUITIN-PROTEIN LIGASE CHFR"/>
    <property type="match status" value="1"/>
</dbReference>
<evidence type="ECO:0000256" key="1">
    <source>
        <dbReference type="ARBA" id="ARBA00022723"/>
    </source>
</evidence>
<dbReference type="Gene3D" id="3.30.60.90">
    <property type="match status" value="1"/>
</dbReference>
<evidence type="ECO:0000259" key="7">
    <source>
        <dbReference type="PROSITE" id="PS50089"/>
    </source>
</evidence>
<feature type="region of interest" description="Disordered" evidence="5">
    <location>
        <begin position="462"/>
        <end position="482"/>
    </location>
</feature>
<keyword evidence="2 4" id="KW-0863">Zinc-finger</keyword>
<dbReference type="Proteomes" id="UP001221413">
    <property type="component" value="Unassembled WGS sequence"/>
</dbReference>
<dbReference type="InterPro" id="IPR017907">
    <property type="entry name" value="Znf_RING_CS"/>
</dbReference>
<proteinExistence type="predicted"/>
<dbReference type="EMBL" id="JAQGDS010000004">
    <property type="protein sequence ID" value="KAJ6261147.1"/>
    <property type="molecule type" value="Genomic_DNA"/>
</dbReference>
<dbReference type="InterPro" id="IPR013083">
    <property type="entry name" value="Znf_RING/FYVE/PHD"/>
</dbReference>
<feature type="chain" id="PRO_5042154106" evidence="6">
    <location>
        <begin position="19"/>
        <end position="820"/>
    </location>
</feature>
<keyword evidence="10" id="KW-1185">Reference proteome</keyword>
<dbReference type="InterPro" id="IPR000433">
    <property type="entry name" value="Znf_ZZ"/>
</dbReference>
<dbReference type="PROSITE" id="PS00518">
    <property type="entry name" value="ZF_RING_1"/>
    <property type="match status" value="1"/>
</dbReference>
<accession>A0AAD6J334</accession>
<dbReference type="GO" id="GO:0004842">
    <property type="term" value="F:ubiquitin-protein transferase activity"/>
    <property type="evidence" value="ECO:0007669"/>
    <property type="project" value="TreeGrafter"/>
</dbReference>
<keyword evidence="1" id="KW-0479">Metal-binding</keyword>
<organism evidence="9 10">
    <name type="scientific">Drechslerella dactyloides</name>
    <name type="common">Nematode-trapping fungus</name>
    <name type="synonym">Arthrobotrys dactyloides</name>
    <dbReference type="NCBI Taxonomy" id="74499"/>
    <lineage>
        <taxon>Eukaryota</taxon>
        <taxon>Fungi</taxon>
        <taxon>Dikarya</taxon>
        <taxon>Ascomycota</taxon>
        <taxon>Pezizomycotina</taxon>
        <taxon>Orbiliomycetes</taxon>
        <taxon>Orbiliales</taxon>
        <taxon>Orbiliaceae</taxon>
        <taxon>Drechslerella</taxon>
    </lineage>
</organism>
<dbReference type="GO" id="GO:0005634">
    <property type="term" value="C:nucleus"/>
    <property type="evidence" value="ECO:0007669"/>
    <property type="project" value="TreeGrafter"/>
</dbReference>
<reference evidence="9" key="1">
    <citation type="submission" date="2023-01" db="EMBL/GenBank/DDBJ databases">
        <title>The chitinases involved in constricting ring structure development in the nematode-trapping fungus Drechslerella dactyloides.</title>
        <authorList>
            <person name="Wang R."/>
            <person name="Zhang L."/>
            <person name="Tang P."/>
            <person name="Li S."/>
            <person name="Liang L."/>
        </authorList>
    </citation>
    <scope>NUCLEOTIDE SEQUENCE</scope>
    <source>
        <strain evidence="9">YMF1.00031</strain>
    </source>
</reference>
<feature type="domain" description="RING-type" evidence="7">
    <location>
        <begin position="358"/>
        <end position="412"/>
    </location>
</feature>
<evidence type="ECO:0000256" key="2">
    <source>
        <dbReference type="ARBA" id="ARBA00022771"/>
    </source>
</evidence>
<dbReference type="Pfam" id="PF00097">
    <property type="entry name" value="zf-C3HC4"/>
    <property type="match status" value="1"/>
</dbReference>
<feature type="compositionally biased region" description="Low complexity" evidence="5">
    <location>
        <begin position="528"/>
        <end position="554"/>
    </location>
</feature>
<evidence type="ECO:0000256" key="5">
    <source>
        <dbReference type="SAM" id="MobiDB-lite"/>
    </source>
</evidence>
<dbReference type="SMART" id="SM00291">
    <property type="entry name" value="ZnF_ZZ"/>
    <property type="match status" value="1"/>
</dbReference>
<sequence length="820" mass="88169">MYVLFDILVLVVVKAAGGRPLLDLPPARGTLRPLLQPPLATPTFAVAVVVVAAVVFTGDDAGLDARCGHGGLLGCVDGAFVVAFLGAGTELLQVGSDEEVAADDGGEADSVVEAEERVAERLLRAWLKARVMGASGEGGLSSAIFVYRSCAGGSRVCGSRENASRMGGEWDAVENWTKEVEESGRGLYFIRWRRCAMRRTAAIGRAGVRLKRILSSHHVSVLDEQAGASRGSLERTSRWCQFRRRAANLPPFLPSSSPPFVSPIDGRPAIFSSSFLPPPSPVNLAGRKLSPVSPPILSGFLSESTTTEMDPRAKAKGIYGRVPYFSYAHPPPLASPPPPKPADRPDAVSADLEKELTCSICTSILLHPVTLLDCLHSYCGACAKEWFSSSSSPAGSSLSPAYPVSKGCPTCRQSVRAIRPSTHLAAITELFLKHNPQHARDKEEITRLAKIYSPGDRIIAERDHHQHAGGTSSRNRSLSSLSNRRAGDGWWNGWVDDVDENEEQYYAAISASLMDLIPRATPGGGIASPTSSLSVHTGSSSGVTSSTSGSRRPTMLPASMPIPTGIATTSGSIIGSGSGLMGSVPTPTVQVNCDVCRKPNIQSLVHYHCSICRNDNYNLCQECFLGGKQCRGHHELIERRYNVDKHEMEQGIFCDTASCRKNCNDMFWSCNNCTTRTGTYKYCPECVNNATCCNHDLVAFSVNPDILRSCGLAANRNSLALSQRSLAGELVQPAPVAVTTRCDLCSQPIAPSTPYFHCRACHGADWDCHTACLNLYSTRGADGLAKCLAHHPLQKLVQVQMPDPQNPTHYVRRALPNSHP</sequence>
<dbReference type="PROSITE" id="PS50089">
    <property type="entry name" value="ZF_RING_2"/>
    <property type="match status" value="1"/>
</dbReference>